<dbReference type="SMART" id="SM00860">
    <property type="entry name" value="SMI1_KNR4"/>
    <property type="match status" value="1"/>
</dbReference>
<dbReference type="Proteomes" id="UP000308744">
    <property type="component" value="Unassembled WGS sequence"/>
</dbReference>
<keyword evidence="3" id="KW-1185">Reference proteome</keyword>
<accession>A0A4U2ZDR3</accession>
<name>A0A4U2ZDR3_9BACI</name>
<dbReference type="InterPro" id="IPR018958">
    <property type="entry name" value="Knr4/Smi1-like_dom"/>
</dbReference>
<dbReference type="EMBL" id="SZPU01000005">
    <property type="protein sequence ID" value="TKI72484.1"/>
    <property type="molecule type" value="Genomic_DNA"/>
</dbReference>
<dbReference type="AlphaFoldDB" id="A0A4U2ZDR3"/>
<reference evidence="2 3" key="1">
    <citation type="submission" date="2019-04" db="EMBL/GenBank/DDBJ databases">
        <title>Lysinibacillus genome sequencing.</title>
        <authorList>
            <person name="Dunlap C."/>
        </authorList>
    </citation>
    <scope>NUCLEOTIDE SEQUENCE [LARGE SCALE GENOMIC DNA]</scope>
    <source>
        <strain evidence="2 3">CCTCC AB 2010389</strain>
    </source>
</reference>
<evidence type="ECO:0000313" key="2">
    <source>
        <dbReference type="EMBL" id="TKI72484.1"/>
    </source>
</evidence>
<dbReference type="Pfam" id="PF09346">
    <property type="entry name" value="SMI1_KNR4"/>
    <property type="match status" value="1"/>
</dbReference>
<dbReference type="PANTHER" id="PTHR47432:SF1">
    <property type="entry name" value="CELL WALL ASSEMBLY REGULATOR SMI1"/>
    <property type="match status" value="1"/>
</dbReference>
<comment type="caution">
    <text evidence="2">The sequence shown here is derived from an EMBL/GenBank/DDBJ whole genome shotgun (WGS) entry which is preliminary data.</text>
</comment>
<organism evidence="2 3">
    <name type="scientific">Lysinibacillus mangiferihumi</name>
    <dbReference type="NCBI Taxonomy" id="1130819"/>
    <lineage>
        <taxon>Bacteria</taxon>
        <taxon>Bacillati</taxon>
        <taxon>Bacillota</taxon>
        <taxon>Bacilli</taxon>
        <taxon>Bacillales</taxon>
        <taxon>Bacillaceae</taxon>
        <taxon>Lysinibacillus</taxon>
    </lineage>
</organism>
<dbReference type="InterPro" id="IPR051873">
    <property type="entry name" value="KNR4/SMI1_regulator"/>
</dbReference>
<dbReference type="PANTHER" id="PTHR47432">
    <property type="entry name" value="CELL WALL ASSEMBLY REGULATOR SMI1"/>
    <property type="match status" value="1"/>
</dbReference>
<dbReference type="RefSeq" id="WP_107896136.1">
    <property type="nucleotide sequence ID" value="NZ_PYWM01000017.1"/>
</dbReference>
<dbReference type="SUPFAM" id="SSF160631">
    <property type="entry name" value="SMI1/KNR4-like"/>
    <property type="match status" value="1"/>
</dbReference>
<protein>
    <submittedName>
        <fullName evidence="2">SMI1/KNR4 family protein</fullName>
    </submittedName>
</protein>
<dbReference type="Gene3D" id="3.40.1580.10">
    <property type="entry name" value="SMI1/KNR4-like"/>
    <property type="match status" value="1"/>
</dbReference>
<dbReference type="InterPro" id="IPR037883">
    <property type="entry name" value="Knr4/Smi1-like_sf"/>
</dbReference>
<feature type="domain" description="Knr4/Smi1-like" evidence="1">
    <location>
        <begin position="32"/>
        <end position="169"/>
    </location>
</feature>
<evidence type="ECO:0000259" key="1">
    <source>
        <dbReference type="SMART" id="SM00860"/>
    </source>
</evidence>
<proteinExistence type="predicted"/>
<sequence length="175" mass="20264">MIKQAELLWERIIKRGSNQDINFREVLNLQPSATVEEFQLIESTLGVQLPEEMKSFYSVYNGQVWDLGVEPFVRNLTLSPISEIINNWEFLQEEFDPDDGLLDINYGAEVKPILWNKKWIPIAENGGGDYLCLDTDPTEVGVFGQVLYFYHDYGNRSIEAKNLYEFIEVCLNEES</sequence>
<gene>
    <name evidence="2" type="ORF">FC756_01515</name>
</gene>
<evidence type="ECO:0000313" key="3">
    <source>
        <dbReference type="Proteomes" id="UP000308744"/>
    </source>
</evidence>